<dbReference type="AlphaFoldDB" id="A0A2H0N4R6"/>
<evidence type="ECO:0000259" key="2">
    <source>
        <dbReference type="PROSITE" id="PS50164"/>
    </source>
</evidence>
<dbReference type="CDD" id="cd10448">
    <property type="entry name" value="GIY-YIG_unchar_3"/>
    <property type="match status" value="1"/>
</dbReference>
<evidence type="ECO:0000313" key="3">
    <source>
        <dbReference type="EMBL" id="PIR03887.1"/>
    </source>
</evidence>
<proteinExistence type="inferred from homology"/>
<dbReference type="EMBL" id="PCWN01000008">
    <property type="protein sequence ID" value="PIR03887.1"/>
    <property type="molecule type" value="Genomic_DNA"/>
</dbReference>
<dbReference type="InterPro" id="IPR050190">
    <property type="entry name" value="UPF0213_domain"/>
</dbReference>
<evidence type="ECO:0000313" key="4">
    <source>
        <dbReference type="Proteomes" id="UP000229600"/>
    </source>
</evidence>
<reference evidence="3 4" key="1">
    <citation type="submission" date="2017-09" db="EMBL/GenBank/DDBJ databases">
        <title>Depth-based differentiation of microbial function through sediment-hosted aquifers and enrichment of novel symbionts in the deep terrestrial subsurface.</title>
        <authorList>
            <person name="Probst A.J."/>
            <person name="Ladd B."/>
            <person name="Jarett J.K."/>
            <person name="Geller-Mcgrath D.E."/>
            <person name="Sieber C.M."/>
            <person name="Emerson J.B."/>
            <person name="Anantharaman K."/>
            <person name="Thomas B.C."/>
            <person name="Malmstrom R."/>
            <person name="Stieglmeier M."/>
            <person name="Klingl A."/>
            <person name="Woyke T."/>
            <person name="Ryan C.M."/>
            <person name="Banfield J.F."/>
        </authorList>
    </citation>
    <scope>NUCLEOTIDE SEQUENCE [LARGE SCALE GENOMIC DNA]</scope>
    <source>
        <strain evidence="3">CG11_big_fil_rev_8_21_14_0_20_39_34</strain>
    </source>
</reference>
<dbReference type="PANTHER" id="PTHR34477:SF5">
    <property type="entry name" value="BSL5627 PROTEIN"/>
    <property type="match status" value="1"/>
</dbReference>
<gene>
    <name evidence="3" type="ORF">COV59_04030</name>
</gene>
<accession>A0A2H0N4R6</accession>
<dbReference type="InterPro" id="IPR000305">
    <property type="entry name" value="GIY-YIG_endonuc"/>
</dbReference>
<evidence type="ECO:0000256" key="1">
    <source>
        <dbReference type="ARBA" id="ARBA00007435"/>
    </source>
</evidence>
<sequence length="93" mass="11060">MNNTYFVYIMANRKFGTMYVGVTNSLHRRVAEHKTGYGSKFVSQYKLHRCVYYETYGNIQEAIKREKQLKAGTRKQKIELIEKENLAWRDLCT</sequence>
<name>A0A2H0N4R6_9BACT</name>
<dbReference type="Gene3D" id="3.40.1440.10">
    <property type="entry name" value="GIY-YIG endonuclease"/>
    <property type="match status" value="1"/>
</dbReference>
<dbReference type="Proteomes" id="UP000229600">
    <property type="component" value="Unassembled WGS sequence"/>
</dbReference>
<dbReference type="SUPFAM" id="SSF82771">
    <property type="entry name" value="GIY-YIG endonuclease"/>
    <property type="match status" value="1"/>
</dbReference>
<organism evidence="3 4">
    <name type="scientific">Candidatus Magasanikbacteria bacterium CG11_big_fil_rev_8_21_14_0_20_39_34</name>
    <dbReference type="NCBI Taxonomy" id="1974653"/>
    <lineage>
        <taxon>Bacteria</taxon>
        <taxon>Candidatus Magasanikiibacteriota</taxon>
    </lineage>
</organism>
<dbReference type="PANTHER" id="PTHR34477">
    <property type="entry name" value="UPF0213 PROTEIN YHBQ"/>
    <property type="match status" value="1"/>
</dbReference>
<dbReference type="InterPro" id="IPR035901">
    <property type="entry name" value="GIY-YIG_endonuc_sf"/>
</dbReference>
<dbReference type="PROSITE" id="PS50164">
    <property type="entry name" value="GIY_YIG"/>
    <property type="match status" value="1"/>
</dbReference>
<protein>
    <submittedName>
        <fullName evidence="3">Excinuclease ABC subunit C</fullName>
    </submittedName>
</protein>
<comment type="similarity">
    <text evidence="1">Belongs to the UPF0213 family.</text>
</comment>
<feature type="domain" description="GIY-YIG" evidence="2">
    <location>
        <begin position="3"/>
        <end position="80"/>
    </location>
</feature>
<comment type="caution">
    <text evidence="3">The sequence shown here is derived from an EMBL/GenBank/DDBJ whole genome shotgun (WGS) entry which is preliminary data.</text>
</comment>
<dbReference type="Pfam" id="PF01541">
    <property type="entry name" value="GIY-YIG"/>
    <property type="match status" value="1"/>
</dbReference>